<name>A0A9Q3CIT0_9BASI</name>
<protein>
    <submittedName>
        <fullName evidence="1">Uncharacterized protein</fullName>
    </submittedName>
</protein>
<dbReference type="AlphaFoldDB" id="A0A9Q3CIT0"/>
<proteinExistence type="predicted"/>
<keyword evidence="2" id="KW-1185">Reference proteome</keyword>
<sequence>MPYLPKRNPATDLMTNKTPALDTTRLTTTNEELDDKTFPLNHTCNVFIMQPHSDLTFLQLNRHNRYDTTLSVLNSELTHTALLLQEPWVN</sequence>
<accession>A0A9Q3CIT0</accession>
<dbReference type="EMBL" id="AVOT02007192">
    <property type="protein sequence ID" value="MBW0483347.1"/>
    <property type="molecule type" value="Genomic_DNA"/>
</dbReference>
<dbReference type="Proteomes" id="UP000765509">
    <property type="component" value="Unassembled WGS sequence"/>
</dbReference>
<organism evidence="1 2">
    <name type="scientific">Austropuccinia psidii MF-1</name>
    <dbReference type="NCBI Taxonomy" id="1389203"/>
    <lineage>
        <taxon>Eukaryota</taxon>
        <taxon>Fungi</taxon>
        <taxon>Dikarya</taxon>
        <taxon>Basidiomycota</taxon>
        <taxon>Pucciniomycotina</taxon>
        <taxon>Pucciniomycetes</taxon>
        <taxon>Pucciniales</taxon>
        <taxon>Sphaerophragmiaceae</taxon>
        <taxon>Austropuccinia</taxon>
    </lineage>
</organism>
<comment type="caution">
    <text evidence="1">The sequence shown here is derived from an EMBL/GenBank/DDBJ whole genome shotgun (WGS) entry which is preliminary data.</text>
</comment>
<evidence type="ECO:0000313" key="1">
    <source>
        <dbReference type="EMBL" id="MBW0483347.1"/>
    </source>
</evidence>
<reference evidence="1" key="1">
    <citation type="submission" date="2021-03" db="EMBL/GenBank/DDBJ databases">
        <title>Draft genome sequence of rust myrtle Austropuccinia psidii MF-1, a brazilian biotype.</title>
        <authorList>
            <person name="Quecine M.C."/>
            <person name="Pachon D.M.R."/>
            <person name="Bonatelli M.L."/>
            <person name="Correr F.H."/>
            <person name="Franceschini L.M."/>
            <person name="Leite T.F."/>
            <person name="Margarido G.R.A."/>
            <person name="Almeida C.A."/>
            <person name="Ferrarezi J.A."/>
            <person name="Labate C.A."/>
        </authorList>
    </citation>
    <scope>NUCLEOTIDE SEQUENCE</scope>
    <source>
        <strain evidence="1">MF-1</strain>
    </source>
</reference>
<evidence type="ECO:0000313" key="2">
    <source>
        <dbReference type="Proteomes" id="UP000765509"/>
    </source>
</evidence>
<gene>
    <name evidence="1" type="ORF">O181_023062</name>
</gene>